<sequence length="506" mass="56339">MFSALIQPSDAQADPPEELLCPITLSLFQDPVVCEDGFTYDRQAIQQWLRNAGKSPMTNLPLKQSFLPNQDMKSRVLEWKERQTSSLVMPVSFHLHDALYAIKSLELDQLRSMIHRSLRHLSGQFEVIRVERIVNRALWLPYAAKRMAMTDQGVPIHEAYGFHGCSSTASLDAILERNFDPKLSNGGPCGKGVYMSSAIVYPIQANKITWTDQEKTQCKIIAARVVFGNCVAGTEELQHAPDRAHSTFTLAMGGHVFCIYDAAQIYPELVVHLKKVPVLQETNVGNWKVAAAEALRKAGATEVSEAALRNPLIEFYESPEHPCEFVLEGSNKRKGTIVGKGEDEKIAVFNDNREVVLLKRAEVFPDDRVPIAFPWKGKGICFSALQLSKPLMDILGKDIEGLTAKKPGVKTTFLSVFLTYRLYGVAMFFIGGSVRHALTRDFKGINDVDVTYGQHPKIMKDIAEEVGFGPVEIVGGIKTQWGTGTEYNKILSSRETTSYCPQQSDL</sequence>
<evidence type="ECO:0000259" key="1">
    <source>
        <dbReference type="PROSITE" id="PS51698"/>
    </source>
</evidence>
<dbReference type="InterPro" id="IPR052085">
    <property type="entry name" value="WD-SAM-U-box"/>
</dbReference>
<dbReference type="SUPFAM" id="SSF57850">
    <property type="entry name" value="RING/U-box"/>
    <property type="match status" value="1"/>
</dbReference>
<protein>
    <recommendedName>
        <fullName evidence="1">U-box domain-containing protein</fullName>
    </recommendedName>
</protein>
<dbReference type="PANTHER" id="PTHR46573">
    <property type="entry name" value="WD REPEAT, SAM AND U-BOX DOMAIN-CONTAINING PROTEIN 1"/>
    <property type="match status" value="1"/>
</dbReference>
<dbReference type="GO" id="GO:0004842">
    <property type="term" value="F:ubiquitin-protein transferase activity"/>
    <property type="evidence" value="ECO:0007669"/>
    <property type="project" value="InterPro"/>
</dbReference>
<organism evidence="2 3">
    <name type="scientific">Rotaria socialis</name>
    <dbReference type="NCBI Taxonomy" id="392032"/>
    <lineage>
        <taxon>Eukaryota</taxon>
        <taxon>Metazoa</taxon>
        <taxon>Spiralia</taxon>
        <taxon>Gnathifera</taxon>
        <taxon>Rotifera</taxon>
        <taxon>Eurotatoria</taxon>
        <taxon>Bdelloidea</taxon>
        <taxon>Philodinida</taxon>
        <taxon>Philodinidae</taxon>
        <taxon>Rotaria</taxon>
    </lineage>
</organism>
<evidence type="ECO:0000313" key="3">
    <source>
        <dbReference type="Proteomes" id="UP000663848"/>
    </source>
</evidence>
<gene>
    <name evidence="2" type="ORF">QYT958_LOCUS29221</name>
</gene>
<dbReference type="Gene3D" id="3.90.228.10">
    <property type="match status" value="1"/>
</dbReference>
<evidence type="ECO:0000313" key="2">
    <source>
        <dbReference type="EMBL" id="CAF4879100.1"/>
    </source>
</evidence>
<dbReference type="SMART" id="SM00504">
    <property type="entry name" value="Ubox"/>
    <property type="match status" value="1"/>
</dbReference>
<dbReference type="InterPro" id="IPR003613">
    <property type="entry name" value="Ubox_domain"/>
</dbReference>
<comment type="caution">
    <text evidence="2">The sequence shown here is derived from an EMBL/GenBank/DDBJ whole genome shotgun (WGS) entry which is preliminary data.</text>
</comment>
<dbReference type="SUPFAM" id="SSF56399">
    <property type="entry name" value="ADP-ribosylation"/>
    <property type="match status" value="1"/>
</dbReference>
<dbReference type="PROSITE" id="PS51698">
    <property type="entry name" value="U_BOX"/>
    <property type="match status" value="1"/>
</dbReference>
<dbReference type="Gene3D" id="3.30.40.10">
    <property type="entry name" value="Zinc/RING finger domain, C3HC4 (zinc finger)"/>
    <property type="match status" value="1"/>
</dbReference>
<dbReference type="EMBL" id="CAJOBR010008427">
    <property type="protein sequence ID" value="CAF4879100.1"/>
    <property type="molecule type" value="Genomic_DNA"/>
</dbReference>
<proteinExistence type="predicted"/>
<accession>A0A821TUH2</accession>
<dbReference type="GO" id="GO:0016567">
    <property type="term" value="P:protein ubiquitination"/>
    <property type="evidence" value="ECO:0007669"/>
    <property type="project" value="InterPro"/>
</dbReference>
<dbReference type="Pfam" id="PF04564">
    <property type="entry name" value="U-box"/>
    <property type="match status" value="1"/>
</dbReference>
<dbReference type="InterPro" id="IPR013083">
    <property type="entry name" value="Znf_RING/FYVE/PHD"/>
</dbReference>
<dbReference type="Proteomes" id="UP000663848">
    <property type="component" value="Unassembled WGS sequence"/>
</dbReference>
<dbReference type="CDD" id="cd16655">
    <property type="entry name" value="RING-Ubox_WDSUB1-like"/>
    <property type="match status" value="1"/>
</dbReference>
<dbReference type="PANTHER" id="PTHR46573:SF1">
    <property type="entry name" value="WD REPEAT, SAM AND U-BOX DOMAIN-CONTAINING PROTEIN 1"/>
    <property type="match status" value="1"/>
</dbReference>
<name>A0A821TUH2_9BILA</name>
<reference evidence="2" key="1">
    <citation type="submission" date="2021-02" db="EMBL/GenBank/DDBJ databases">
        <authorList>
            <person name="Nowell W R."/>
        </authorList>
    </citation>
    <scope>NUCLEOTIDE SEQUENCE</scope>
</reference>
<feature type="domain" description="U-box" evidence="1">
    <location>
        <begin position="14"/>
        <end position="86"/>
    </location>
</feature>
<dbReference type="AlphaFoldDB" id="A0A821TUH2"/>